<name>A0A2I2L4U7_9VIRU</name>
<keyword evidence="2" id="KW-1185">Reference proteome</keyword>
<dbReference type="RefSeq" id="YP_009448856.1">
    <property type="nucleotide sequence ID" value="NC_036594.1"/>
</dbReference>
<accession>A0A2I2L4U7</accession>
<dbReference type="KEGG" id="vg:35382461"/>
<proteinExistence type="predicted"/>
<reference evidence="1" key="1">
    <citation type="submission" date="2017-08" db="EMBL/GenBank/DDBJ databases">
        <authorList>
            <consortium name="Urmite Genomes"/>
        </authorList>
    </citation>
    <scope>NUCLEOTIDE SEQUENCE [LARGE SCALE GENOMIC DNA]</scope>
    <source>
        <strain evidence="1">IHUMI-LCC2</strain>
    </source>
</reference>
<evidence type="ECO:0000313" key="2">
    <source>
        <dbReference type="Proteomes" id="UP000236316"/>
    </source>
</evidence>
<gene>
    <name evidence="1" type="ORF">ORPV_650</name>
</gene>
<protein>
    <submittedName>
        <fullName evidence="1">Uncharacterized protein</fullName>
    </submittedName>
</protein>
<dbReference type="GeneID" id="35382461"/>
<organism evidence="1">
    <name type="scientific">Orpheovirus IHUMI-LCC2</name>
    <dbReference type="NCBI Taxonomy" id="2023057"/>
    <lineage>
        <taxon>Viruses</taxon>
        <taxon>Varidnaviria</taxon>
        <taxon>Bamfordvirae</taxon>
        <taxon>Nucleocytoviricota</taxon>
        <taxon>Megaviricetes</taxon>
        <taxon>Pimascovirales</taxon>
        <taxon>Ocovirineae</taxon>
        <taxon>Orpheoviridae</taxon>
        <taxon>Alphaorpheovirus</taxon>
        <taxon>Alphaorpheovirus massiliense</taxon>
    </lineage>
</organism>
<evidence type="ECO:0000313" key="1">
    <source>
        <dbReference type="EMBL" id="SNW62554.1"/>
    </source>
</evidence>
<dbReference type="EMBL" id="LT906555">
    <property type="protein sequence ID" value="SNW62554.1"/>
    <property type="molecule type" value="Genomic_DNA"/>
</dbReference>
<sequence length="258" mass="30755">MEVIDIILHITSFIKDCKTLYNISFINKNVYNAIRTIYEKKKIIKSIIGDRYEDITHYYVSKSFVDMLQSLQHNKIRGLLTAYIYDENEQEGTGCPGFDVLTCNNVYYLLDNIHRIMDVYEDEVSECKLIIGNLEIQDDKCTNHKLLEFYLIGNKLKYYNKRKVKDYKSEDLEILWIYDDGKTYSFDFIDYVITDSDYYNNWYKNHHWPYTIDEAKKVTINDITCKYDDNDGDYSYDKVKLDGIRDKIRKYLLAGIKS</sequence>
<dbReference type="Proteomes" id="UP000236316">
    <property type="component" value="Segment"/>
</dbReference>